<feature type="compositionally biased region" description="Pro residues" evidence="4">
    <location>
        <begin position="667"/>
        <end position="687"/>
    </location>
</feature>
<feature type="compositionally biased region" description="Pro residues" evidence="4">
    <location>
        <begin position="729"/>
        <end position="743"/>
    </location>
</feature>
<keyword evidence="2" id="KW-0964">Secreted</keyword>
<dbReference type="Pfam" id="PF25106">
    <property type="entry name" value="VWA_4"/>
    <property type="match status" value="1"/>
</dbReference>
<feature type="transmembrane region" description="Helical" evidence="5">
    <location>
        <begin position="404"/>
        <end position="424"/>
    </location>
</feature>
<evidence type="ECO:0000256" key="3">
    <source>
        <dbReference type="ARBA" id="ARBA00022729"/>
    </source>
</evidence>
<evidence type="ECO:0000259" key="6">
    <source>
        <dbReference type="PROSITE" id="PS50234"/>
    </source>
</evidence>
<dbReference type="OrthoDB" id="9805121at2"/>
<feature type="region of interest" description="Disordered" evidence="4">
    <location>
        <begin position="630"/>
        <end position="791"/>
    </location>
</feature>
<feature type="transmembrane region" description="Helical" evidence="5">
    <location>
        <begin position="523"/>
        <end position="544"/>
    </location>
</feature>
<dbReference type="PANTHER" id="PTHR45725:SF1">
    <property type="entry name" value="DISHEVELLED ASSOCIATED ACTIVATOR OF MORPHOGENESIS, ISOFORM D"/>
    <property type="match status" value="1"/>
</dbReference>
<dbReference type="InterPro" id="IPR056861">
    <property type="entry name" value="HMCN1-like_VWA"/>
</dbReference>
<comment type="caution">
    <text evidence="7">The sequence shown here is derived from an EMBL/GenBank/DDBJ whole genome shotgun (WGS) entry which is preliminary data.</text>
</comment>
<dbReference type="CDD" id="cd00198">
    <property type="entry name" value="vWFA"/>
    <property type="match status" value="1"/>
</dbReference>
<accession>A0A225E0Q4</accession>
<keyword evidence="3" id="KW-0732">Signal</keyword>
<feature type="compositionally biased region" description="Low complexity" evidence="4">
    <location>
        <begin position="630"/>
        <end position="653"/>
    </location>
</feature>
<feature type="domain" description="VWFA" evidence="6">
    <location>
        <begin position="158"/>
        <end position="349"/>
    </location>
</feature>
<gene>
    <name evidence="7" type="ORF">FRUB_00870</name>
</gene>
<dbReference type="InterPro" id="IPR036465">
    <property type="entry name" value="vWFA_dom_sf"/>
</dbReference>
<evidence type="ECO:0000256" key="2">
    <source>
        <dbReference type="ARBA" id="ARBA00022525"/>
    </source>
</evidence>
<dbReference type="SMART" id="SM00327">
    <property type="entry name" value="VWA"/>
    <property type="match status" value="1"/>
</dbReference>
<dbReference type="EMBL" id="NIDE01000001">
    <property type="protein sequence ID" value="OWK47171.1"/>
    <property type="molecule type" value="Genomic_DNA"/>
</dbReference>
<dbReference type="PROSITE" id="PS50234">
    <property type="entry name" value="VWFA"/>
    <property type="match status" value="1"/>
</dbReference>
<dbReference type="RefSeq" id="WP_088252306.1">
    <property type="nucleotide sequence ID" value="NZ_NIDE01000001.1"/>
</dbReference>
<feature type="transmembrane region" description="Helical" evidence="5">
    <location>
        <begin position="14"/>
        <end position="36"/>
    </location>
</feature>
<keyword evidence="5" id="KW-0812">Transmembrane</keyword>
<feature type="transmembrane region" description="Helical" evidence="5">
    <location>
        <begin position="436"/>
        <end position="460"/>
    </location>
</feature>
<protein>
    <recommendedName>
        <fullName evidence="6">VWFA domain-containing protein</fullName>
    </recommendedName>
</protein>
<keyword evidence="5" id="KW-0472">Membrane</keyword>
<feature type="compositionally biased region" description="Low complexity" evidence="4">
    <location>
        <begin position="744"/>
        <end position="756"/>
    </location>
</feature>
<evidence type="ECO:0000313" key="7">
    <source>
        <dbReference type="EMBL" id="OWK47171.1"/>
    </source>
</evidence>
<dbReference type="Proteomes" id="UP000214646">
    <property type="component" value="Unassembled WGS sequence"/>
</dbReference>
<evidence type="ECO:0000256" key="5">
    <source>
        <dbReference type="SAM" id="Phobius"/>
    </source>
</evidence>
<dbReference type="Gene3D" id="3.40.50.410">
    <property type="entry name" value="von Willebrand factor, type A domain"/>
    <property type="match status" value="1"/>
</dbReference>
<evidence type="ECO:0000256" key="1">
    <source>
        <dbReference type="ARBA" id="ARBA00004613"/>
    </source>
</evidence>
<feature type="transmembrane region" description="Helical" evidence="5">
    <location>
        <begin position="472"/>
        <end position="490"/>
    </location>
</feature>
<organism evidence="7 8">
    <name type="scientific">Fimbriiglobus ruber</name>
    <dbReference type="NCBI Taxonomy" id="1908690"/>
    <lineage>
        <taxon>Bacteria</taxon>
        <taxon>Pseudomonadati</taxon>
        <taxon>Planctomycetota</taxon>
        <taxon>Planctomycetia</taxon>
        <taxon>Gemmatales</taxon>
        <taxon>Gemmataceae</taxon>
        <taxon>Fimbriiglobus</taxon>
    </lineage>
</organism>
<feature type="transmembrane region" description="Helical" evidence="5">
    <location>
        <begin position="496"/>
        <end position="516"/>
    </location>
</feature>
<feature type="compositionally biased region" description="Low complexity" evidence="4">
    <location>
        <begin position="703"/>
        <end position="713"/>
    </location>
</feature>
<keyword evidence="5" id="KW-1133">Transmembrane helix</keyword>
<dbReference type="SUPFAM" id="SSF53300">
    <property type="entry name" value="vWA-like"/>
    <property type="match status" value="1"/>
</dbReference>
<feature type="compositionally biased region" description="Pro residues" evidence="4">
    <location>
        <begin position="757"/>
        <end position="781"/>
    </location>
</feature>
<dbReference type="PANTHER" id="PTHR45725">
    <property type="entry name" value="FORMIN HOMOLOGY 2 FAMILY MEMBER"/>
    <property type="match status" value="1"/>
</dbReference>
<evidence type="ECO:0000313" key="8">
    <source>
        <dbReference type="Proteomes" id="UP000214646"/>
    </source>
</evidence>
<dbReference type="InterPro" id="IPR051425">
    <property type="entry name" value="Formin_Homology"/>
</dbReference>
<dbReference type="InterPro" id="IPR002035">
    <property type="entry name" value="VWF_A"/>
</dbReference>
<keyword evidence="8" id="KW-1185">Reference proteome</keyword>
<dbReference type="AlphaFoldDB" id="A0A225E0Q4"/>
<sequence length="813" mass="83520">MPAPKFLSGLPKPVLFGLYGAIGGLLGALVFAELLYRLLTPPPPPPAPPPAQVAVAASKDLEIYVEGRNTFPVQIVRDGFDGPVTVRLDGLPAGATAERVTIPPDKTEGDVSVVCSATAVAGTRQAKVIAEGSRGGQPVSAETPINIKVMELPRPPADVVFVLDVTNSMQWAIEDLKNGIGKFADALAKARVDFRIGLVTFQDLTIPGEKVEVVQFKGGPLTADATTFRDKVAGLKARGGGDIPESSLEGVTEACKLPFRKDATKLLLLITDAPPKVVPASRTSAAVGDTAKKVKDAGIDSVHIVVQRFDEQVYKPLTAAGLDRAGGKYFNLGDLVRDEEGFDGLLASFGTVVTTAAAAKRPESKPQVAARAEAPVLSGVKSLQSSGEQSAAGTEGRLVIRSGVWTAAIAAIICLFLLGGQHHYLRGSLPSIGSTIAGLVGGLVAGLLGGAAGQALFFLAPDSSVLANLFRVVGWALLGGLAGVGLAFFIPNMKWILGLIGGAIGGAAGAVGFIVLSSLTGDLVGRVVGGLVLGFCIGLMVAAAEAAFRRAWLEVRYRGGEVIAVTLGPEPVKVGGDAKMCTVWARGAPAVAARFLVRNGQVICDDVIKKQESVAGAGFAKEIGTLTVTVRTGRTAEPTTAPRPATSSATKPTAPVPFDDGFDLPMPTGPIRPTAPNPPRSTPPPLATKPTAPVPFDDGFDLPMPAGPSRPSASAPPKPPVPSAETKPVSPPRPAAPPLPKPSSAPLLPKPAATQPVPKPAPAPPTAAVPPKPASVPPPIKPTAKNPDGCPVCGRVSNGKPGQRYCMMCDQTY</sequence>
<comment type="subcellular location">
    <subcellularLocation>
        <location evidence="1">Secreted</location>
    </subcellularLocation>
</comment>
<proteinExistence type="predicted"/>
<reference evidence="8" key="1">
    <citation type="submission" date="2017-06" db="EMBL/GenBank/DDBJ databases">
        <title>Genome analysis of Fimbriiglobus ruber SP5, the first member of the order Planctomycetales with confirmed chitinolytic capability.</title>
        <authorList>
            <person name="Ravin N.V."/>
            <person name="Rakitin A.L."/>
            <person name="Ivanova A.A."/>
            <person name="Beletsky A.V."/>
            <person name="Kulichevskaya I.S."/>
            <person name="Mardanov A.V."/>
            <person name="Dedysh S.N."/>
        </authorList>
    </citation>
    <scope>NUCLEOTIDE SEQUENCE [LARGE SCALE GENOMIC DNA]</scope>
    <source>
        <strain evidence="8">SP5</strain>
    </source>
</reference>
<evidence type="ECO:0000256" key="4">
    <source>
        <dbReference type="SAM" id="MobiDB-lite"/>
    </source>
</evidence>
<name>A0A225E0Q4_9BACT</name>